<feature type="compositionally biased region" description="Low complexity" evidence="1">
    <location>
        <begin position="330"/>
        <end position="357"/>
    </location>
</feature>
<dbReference type="AlphaFoldDB" id="A0A0F0H4M4"/>
<feature type="transmembrane region" description="Helical" evidence="2">
    <location>
        <begin position="368"/>
        <end position="388"/>
    </location>
</feature>
<dbReference type="PATRIC" id="fig|68170.10.peg.4275"/>
<evidence type="ECO:0000256" key="2">
    <source>
        <dbReference type="SAM" id="Phobius"/>
    </source>
</evidence>
<evidence type="ECO:0000313" key="4">
    <source>
        <dbReference type="EMBL" id="KJK48558.1"/>
    </source>
</evidence>
<evidence type="ECO:0000256" key="1">
    <source>
        <dbReference type="SAM" id="MobiDB-lite"/>
    </source>
</evidence>
<keyword evidence="5" id="KW-1185">Reference proteome</keyword>
<dbReference type="RefSeq" id="WP_045312490.1">
    <property type="nucleotide sequence ID" value="NZ_JYJG01000102.1"/>
</dbReference>
<evidence type="ECO:0000256" key="3">
    <source>
        <dbReference type="SAM" id="SignalP"/>
    </source>
</evidence>
<organism evidence="4 5">
    <name type="scientific">Lentzea aerocolonigenes</name>
    <name type="common">Lechevalieria aerocolonigenes</name>
    <name type="synonym">Saccharothrix aerocolonigenes</name>
    <dbReference type="NCBI Taxonomy" id="68170"/>
    <lineage>
        <taxon>Bacteria</taxon>
        <taxon>Bacillati</taxon>
        <taxon>Actinomycetota</taxon>
        <taxon>Actinomycetes</taxon>
        <taxon>Pseudonocardiales</taxon>
        <taxon>Pseudonocardiaceae</taxon>
        <taxon>Lentzea</taxon>
    </lineage>
</organism>
<keyword evidence="2" id="KW-0812">Transmembrane</keyword>
<keyword evidence="3" id="KW-0732">Signal</keyword>
<keyword evidence="2" id="KW-0472">Membrane</keyword>
<accession>A0A0F0H4M4</accession>
<gene>
    <name evidence="4" type="ORF">UK23_16910</name>
</gene>
<dbReference type="Proteomes" id="UP000033393">
    <property type="component" value="Unassembled WGS sequence"/>
</dbReference>
<comment type="caution">
    <text evidence="4">The sequence shown here is derived from an EMBL/GenBank/DDBJ whole genome shotgun (WGS) entry which is preliminary data.</text>
</comment>
<dbReference type="OrthoDB" id="3777113at2"/>
<reference evidence="4 5" key="1">
    <citation type="submission" date="2015-02" db="EMBL/GenBank/DDBJ databases">
        <authorList>
            <person name="Ju K.-S."/>
            <person name="Doroghazi J.R."/>
            <person name="Metcalf W."/>
        </authorList>
    </citation>
    <scope>NUCLEOTIDE SEQUENCE [LARGE SCALE GENOMIC DNA]</scope>
    <source>
        <strain evidence="4 5">NRRL B-16140</strain>
    </source>
</reference>
<dbReference type="STRING" id="68170.GCA_000974445_01713"/>
<feature type="chain" id="PRO_5002441667" evidence="3">
    <location>
        <begin position="20"/>
        <end position="418"/>
    </location>
</feature>
<proteinExistence type="predicted"/>
<dbReference type="EMBL" id="JYJG01000102">
    <property type="protein sequence ID" value="KJK48558.1"/>
    <property type="molecule type" value="Genomic_DNA"/>
</dbReference>
<sequence>MRYALVLLLLLLSPAPAQAAEIGGFTLSAHAAPVSVLLHTDLLPVPAEPQGEVHLSYTQTELGSGPIGRSLASSVWPGAAVGTGLPQLLGFAYPVQANAAHPGGPADESKSGMRVSAGASKTESYAGARQEVPFLLTADGLSSTSTNVVGASEVRSSAVTSAQTISLLAGLVVMSGVKFESVAVSDGSKGSGTSTFSVAEFTVLGQKFPVKSPAAPPDGLLKALEPLGITLTWPTSATKTEGTGATSTSRGLTLTVDVMVLRTKLGLGGILDGVLAPLLPKELVPLLNPLRKMVVIVGDTEAVANASASVSLPPPDVPVPQAPLVPPPADGGVSAPSPGTPPVAGVTPPRAVTPVASSRARPRSLLDFPGVPALIVLAGLGIAAAGAFGMKSFGTFLLGGAPCPSGHPTGVPDLRANS</sequence>
<dbReference type="NCBIfam" id="NF040603">
    <property type="entry name" value="choice_anch_P"/>
    <property type="match status" value="1"/>
</dbReference>
<feature type="signal peptide" evidence="3">
    <location>
        <begin position="1"/>
        <end position="19"/>
    </location>
</feature>
<feature type="region of interest" description="Disordered" evidence="1">
    <location>
        <begin position="311"/>
        <end position="359"/>
    </location>
</feature>
<keyword evidence="2" id="KW-1133">Transmembrane helix</keyword>
<evidence type="ECO:0000313" key="5">
    <source>
        <dbReference type="Proteomes" id="UP000033393"/>
    </source>
</evidence>
<name>A0A0F0H4M4_LENAE</name>
<protein>
    <submittedName>
        <fullName evidence="4">Uncharacterized protein</fullName>
    </submittedName>
</protein>
<feature type="compositionally biased region" description="Pro residues" evidence="1">
    <location>
        <begin position="312"/>
        <end position="329"/>
    </location>
</feature>